<reference evidence="9 10" key="1">
    <citation type="submission" date="2017-11" db="EMBL/GenBank/DDBJ databases">
        <title>De-novo sequencing of pomegranate (Punica granatum L.) genome.</title>
        <authorList>
            <person name="Akparov Z."/>
            <person name="Amiraslanov A."/>
            <person name="Hajiyeva S."/>
            <person name="Abbasov M."/>
            <person name="Kaur K."/>
            <person name="Hamwieh A."/>
            <person name="Solovyev V."/>
            <person name="Salamov A."/>
            <person name="Braich B."/>
            <person name="Kosarev P."/>
            <person name="Mahmoud A."/>
            <person name="Hajiyev E."/>
            <person name="Babayeva S."/>
            <person name="Izzatullayeva V."/>
            <person name="Mammadov A."/>
            <person name="Mammadov A."/>
            <person name="Sharifova S."/>
            <person name="Ojaghi J."/>
            <person name="Eynullazada K."/>
            <person name="Bayramov B."/>
            <person name="Abdulazimova A."/>
            <person name="Shahmuradov I."/>
        </authorList>
    </citation>
    <scope>NUCLEOTIDE SEQUENCE [LARGE SCALE GENOMIC DNA]</scope>
    <source>
        <strain evidence="10">cv. AG2017</strain>
        <tissue evidence="9">Leaf</tissue>
    </source>
</reference>
<dbReference type="SMART" id="SM00353">
    <property type="entry name" value="HLH"/>
    <property type="match status" value="1"/>
</dbReference>
<gene>
    <name evidence="9" type="ORF">CRG98_013866</name>
</gene>
<evidence type="ECO:0000256" key="4">
    <source>
        <dbReference type="ARBA" id="ARBA00023125"/>
    </source>
</evidence>
<evidence type="ECO:0000256" key="3">
    <source>
        <dbReference type="ARBA" id="ARBA00023015"/>
    </source>
</evidence>
<sequence>MEWLVLLHISCLSWECEGFGGIIAALIRSGRTIWRSSIIGIPQDLISSDLHDHYDVESSGALDASNIGQRRRKASVVAASSKSESVGVEDESTRKKKHREIEKQRRQEMASLYAGLRSLLPLEYIKGKRSISDHMNEAVNYIKHLHVKLSELSDHRDKLKRLSKSVPSNSSRADSTDCSQNCVIEVVHLSDGDDVEIIISRGLKKKEENSPLSIVLELLSQRGLNVVNCFYTKVNDRTLNRFHCKATDANSMDLEELRQILEAAIN</sequence>
<dbReference type="FunFam" id="4.10.280.10:FF:000085">
    <property type="entry name" value="Transcription factor bHLH126"/>
    <property type="match status" value="1"/>
</dbReference>
<evidence type="ECO:0000256" key="1">
    <source>
        <dbReference type="ARBA" id="ARBA00004123"/>
    </source>
</evidence>
<dbReference type="PANTHER" id="PTHR13935:SF106">
    <property type="entry name" value="ACHAETE-SCUTE COMPLEX PROTEIN T5-RELATED"/>
    <property type="match status" value="1"/>
</dbReference>
<evidence type="ECO:0000313" key="9">
    <source>
        <dbReference type="EMBL" id="PKI65794.1"/>
    </source>
</evidence>
<accession>A0A2I0KB88</accession>
<evidence type="ECO:0000256" key="2">
    <source>
        <dbReference type="ARBA" id="ARBA00011738"/>
    </source>
</evidence>
<dbReference type="GO" id="GO:0046983">
    <property type="term" value="F:protein dimerization activity"/>
    <property type="evidence" value="ECO:0007669"/>
    <property type="project" value="InterPro"/>
</dbReference>
<keyword evidence="10" id="KW-1185">Reference proteome</keyword>
<comment type="caution">
    <text evidence="9">The sequence shown here is derived from an EMBL/GenBank/DDBJ whole genome shotgun (WGS) entry which is preliminary data.</text>
</comment>
<dbReference type="InterPro" id="IPR011598">
    <property type="entry name" value="bHLH_dom"/>
</dbReference>
<protein>
    <recommendedName>
        <fullName evidence="8">BHLH domain-containing protein</fullName>
    </recommendedName>
</protein>
<dbReference type="EMBL" id="PGOL01000729">
    <property type="protein sequence ID" value="PKI65794.1"/>
    <property type="molecule type" value="Genomic_DNA"/>
</dbReference>
<evidence type="ECO:0000256" key="6">
    <source>
        <dbReference type="ARBA" id="ARBA00023242"/>
    </source>
</evidence>
<dbReference type="Pfam" id="PF00010">
    <property type="entry name" value="HLH"/>
    <property type="match status" value="1"/>
</dbReference>
<dbReference type="Proteomes" id="UP000233551">
    <property type="component" value="Unassembled WGS sequence"/>
</dbReference>
<feature type="signal peptide" evidence="7">
    <location>
        <begin position="1"/>
        <end position="18"/>
    </location>
</feature>
<keyword evidence="7" id="KW-0732">Signal</keyword>
<proteinExistence type="predicted"/>
<dbReference type="PROSITE" id="PS50888">
    <property type="entry name" value="BHLH"/>
    <property type="match status" value="1"/>
</dbReference>
<dbReference type="GO" id="GO:0000977">
    <property type="term" value="F:RNA polymerase II transcription regulatory region sequence-specific DNA binding"/>
    <property type="evidence" value="ECO:0007669"/>
    <property type="project" value="TreeGrafter"/>
</dbReference>
<dbReference type="InterPro" id="IPR036638">
    <property type="entry name" value="HLH_DNA-bd_sf"/>
</dbReference>
<evidence type="ECO:0000256" key="7">
    <source>
        <dbReference type="SAM" id="SignalP"/>
    </source>
</evidence>
<comment type="subcellular location">
    <subcellularLocation>
        <location evidence="1">Nucleus</location>
    </subcellularLocation>
</comment>
<comment type="subunit">
    <text evidence="2">Homodimer.</text>
</comment>
<dbReference type="Gene3D" id="4.10.280.10">
    <property type="entry name" value="Helix-loop-helix DNA-binding domain"/>
    <property type="match status" value="1"/>
</dbReference>
<dbReference type="InterPro" id="IPR015660">
    <property type="entry name" value="MASH1/Ascl1a-like"/>
</dbReference>
<evidence type="ECO:0000256" key="5">
    <source>
        <dbReference type="ARBA" id="ARBA00023163"/>
    </source>
</evidence>
<feature type="domain" description="BHLH" evidence="8">
    <location>
        <begin position="93"/>
        <end position="145"/>
    </location>
</feature>
<keyword evidence="3" id="KW-0805">Transcription regulation</keyword>
<dbReference type="GO" id="GO:0000981">
    <property type="term" value="F:DNA-binding transcription factor activity, RNA polymerase II-specific"/>
    <property type="evidence" value="ECO:0007669"/>
    <property type="project" value="TreeGrafter"/>
</dbReference>
<dbReference type="PANTHER" id="PTHR13935">
    <property type="entry name" value="ACHAETE-SCUTE TRANSCRIPTION FACTOR-RELATED"/>
    <property type="match status" value="1"/>
</dbReference>
<dbReference type="AlphaFoldDB" id="A0A2I0KB88"/>
<keyword evidence="6" id="KW-0539">Nucleus</keyword>
<name>A0A2I0KB88_PUNGR</name>
<keyword evidence="4" id="KW-0238">DNA-binding</keyword>
<feature type="chain" id="PRO_5014145849" description="BHLH domain-containing protein" evidence="7">
    <location>
        <begin position="19"/>
        <end position="266"/>
    </location>
</feature>
<dbReference type="STRING" id="22663.A0A2I0KB88"/>
<organism evidence="9 10">
    <name type="scientific">Punica granatum</name>
    <name type="common">Pomegranate</name>
    <dbReference type="NCBI Taxonomy" id="22663"/>
    <lineage>
        <taxon>Eukaryota</taxon>
        <taxon>Viridiplantae</taxon>
        <taxon>Streptophyta</taxon>
        <taxon>Embryophyta</taxon>
        <taxon>Tracheophyta</taxon>
        <taxon>Spermatophyta</taxon>
        <taxon>Magnoliopsida</taxon>
        <taxon>eudicotyledons</taxon>
        <taxon>Gunneridae</taxon>
        <taxon>Pentapetalae</taxon>
        <taxon>rosids</taxon>
        <taxon>malvids</taxon>
        <taxon>Myrtales</taxon>
        <taxon>Lythraceae</taxon>
        <taxon>Punica</taxon>
    </lineage>
</organism>
<dbReference type="CDD" id="cd18914">
    <property type="entry name" value="bHLH_AtORG2_like"/>
    <property type="match status" value="1"/>
</dbReference>
<evidence type="ECO:0000259" key="8">
    <source>
        <dbReference type="PROSITE" id="PS50888"/>
    </source>
</evidence>
<dbReference type="SUPFAM" id="SSF47459">
    <property type="entry name" value="HLH, helix-loop-helix DNA-binding domain"/>
    <property type="match status" value="1"/>
</dbReference>
<keyword evidence="5" id="KW-0804">Transcription</keyword>
<dbReference type="GO" id="GO:0090575">
    <property type="term" value="C:RNA polymerase II transcription regulator complex"/>
    <property type="evidence" value="ECO:0007669"/>
    <property type="project" value="TreeGrafter"/>
</dbReference>
<evidence type="ECO:0000313" key="10">
    <source>
        <dbReference type="Proteomes" id="UP000233551"/>
    </source>
</evidence>